<comment type="caution">
    <text evidence="2">The sequence shown here is derived from an EMBL/GenBank/DDBJ whole genome shotgun (WGS) entry which is preliminary data.</text>
</comment>
<feature type="compositionally biased region" description="Polar residues" evidence="1">
    <location>
        <begin position="334"/>
        <end position="355"/>
    </location>
</feature>
<name>A0A433THN0_ELYCH</name>
<evidence type="ECO:0000256" key="1">
    <source>
        <dbReference type="SAM" id="MobiDB-lite"/>
    </source>
</evidence>
<feature type="region of interest" description="Disordered" evidence="1">
    <location>
        <begin position="20"/>
        <end position="59"/>
    </location>
</feature>
<feature type="region of interest" description="Disordered" evidence="1">
    <location>
        <begin position="121"/>
        <end position="173"/>
    </location>
</feature>
<gene>
    <name evidence="2" type="ORF">EGW08_011221</name>
</gene>
<proteinExistence type="predicted"/>
<feature type="compositionally biased region" description="Basic and acidic residues" evidence="1">
    <location>
        <begin position="622"/>
        <end position="640"/>
    </location>
</feature>
<feature type="compositionally biased region" description="Basic and acidic residues" evidence="1">
    <location>
        <begin position="138"/>
        <end position="147"/>
    </location>
</feature>
<reference evidence="2 3" key="1">
    <citation type="submission" date="2019-01" db="EMBL/GenBank/DDBJ databases">
        <title>A draft genome assembly of the solar-powered sea slug Elysia chlorotica.</title>
        <authorList>
            <person name="Cai H."/>
            <person name="Li Q."/>
            <person name="Fang X."/>
            <person name="Li J."/>
            <person name="Curtis N.E."/>
            <person name="Altenburger A."/>
            <person name="Shibata T."/>
            <person name="Feng M."/>
            <person name="Maeda T."/>
            <person name="Schwartz J.A."/>
            <person name="Shigenobu S."/>
            <person name="Lundholm N."/>
            <person name="Nishiyama T."/>
            <person name="Yang H."/>
            <person name="Hasebe M."/>
            <person name="Li S."/>
            <person name="Pierce S.K."/>
            <person name="Wang J."/>
        </authorList>
    </citation>
    <scope>NUCLEOTIDE SEQUENCE [LARGE SCALE GENOMIC DNA]</scope>
    <source>
        <strain evidence="2">EC2010</strain>
        <tissue evidence="2">Whole organism of an adult</tissue>
    </source>
</reference>
<dbReference type="EMBL" id="RQTK01000360">
    <property type="protein sequence ID" value="RUS81016.1"/>
    <property type="molecule type" value="Genomic_DNA"/>
</dbReference>
<organism evidence="2 3">
    <name type="scientific">Elysia chlorotica</name>
    <name type="common">Eastern emerald elysia</name>
    <name type="synonym">Sea slug</name>
    <dbReference type="NCBI Taxonomy" id="188477"/>
    <lineage>
        <taxon>Eukaryota</taxon>
        <taxon>Metazoa</taxon>
        <taxon>Spiralia</taxon>
        <taxon>Lophotrochozoa</taxon>
        <taxon>Mollusca</taxon>
        <taxon>Gastropoda</taxon>
        <taxon>Heterobranchia</taxon>
        <taxon>Euthyneura</taxon>
        <taxon>Panpulmonata</taxon>
        <taxon>Sacoglossa</taxon>
        <taxon>Placobranchoidea</taxon>
        <taxon>Plakobranchidae</taxon>
        <taxon>Elysia</taxon>
    </lineage>
</organism>
<evidence type="ECO:0000313" key="3">
    <source>
        <dbReference type="Proteomes" id="UP000271974"/>
    </source>
</evidence>
<keyword evidence="3" id="KW-1185">Reference proteome</keyword>
<sequence length="654" mass="71323">MGKGGPRPAYHAQLGQVLVGAGSLPDEEDTEANGRDESLLPSQFVDFSGNKADSEGDKDEAERLLVEEEEPQYLSMCIEDGEAFSRPKLTDHERTQQNESCLTDKTLVSDAVDWNINAHESVSEGEEISRTQSCHTHGAPDSREVVRESQSVADSSRKLGTSGDPRNDSGVDDGVLIRTTSATQLVTCTEQNPQSLDINIATRDEILNPETNCDEELGNRGDECRDCPCADDPTNGVMQFTEACVEQMNIVHDPSENEADLLRSLVPNLLDIETHICASDCVIDCPAPPCHETQFGNTMPEDRTKISEENYNIPFEGSEIEVNCEREASYGSITDESVEAESSQIASETPSSGSPENIGMPQTLKCVDIHKSSSSINTSEEEEKAAFHVDPEYEGSEALACGDQPLFKVPDNSEVTETITLSKNKGVHDDFLINVSLPVVEDKEITENQNSCTTTDEDASKLVIDDSIVTDEPSSLYTQIGNEKDDCSLTPEMSEKTLPGHMLSSYLSSPTKRTENNITNLQCFELPKSYNIDTVLAKLDATISSENTEPVGTKVTTNTSFHCTDMFPTIEFDPFQTDSKSKQDGNNAGNGLCTFLTDHIKEACSTEIKMCASQEIIAPPVEEIRAPATEKTETPTKEEIGAPALEEIGTPTKE</sequence>
<feature type="region of interest" description="Disordered" evidence="1">
    <location>
        <begin position="334"/>
        <end position="360"/>
    </location>
</feature>
<feature type="region of interest" description="Disordered" evidence="1">
    <location>
        <begin position="622"/>
        <end position="654"/>
    </location>
</feature>
<feature type="non-terminal residue" evidence="2">
    <location>
        <position position="654"/>
    </location>
</feature>
<evidence type="ECO:0000313" key="2">
    <source>
        <dbReference type="EMBL" id="RUS81016.1"/>
    </source>
</evidence>
<dbReference type="Proteomes" id="UP000271974">
    <property type="component" value="Unassembled WGS sequence"/>
</dbReference>
<accession>A0A433THN0</accession>
<protein>
    <submittedName>
        <fullName evidence="2">Uncharacterized protein</fullName>
    </submittedName>
</protein>
<dbReference type="AlphaFoldDB" id="A0A433THN0"/>